<dbReference type="EMBL" id="CP049257">
    <property type="protein sequence ID" value="QIG45613.1"/>
    <property type="molecule type" value="Genomic_DNA"/>
</dbReference>
<evidence type="ECO:0000256" key="1">
    <source>
        <dbReference type="SAM" id="Phobius"/>
    </source>
</evidence>
<keyword evidence="1" id="KW-1133">Transmembrane helix</keyword>
<gene>
    <name evidence="2" type="ORF">G5V58_25295</name>
</gene>
<dbReference type="AlphaFoldDB" id="A0A6G6WKE9"/>
<dbReference type="KEGG" id="nano:G5V58_25295"/>
<name>A0A6G6WKE9_9ACTN</name>
<protein>
    <submittedName>
        <fullName evidence="2">Uncharacterized protein</fullName>
    </submittedName>
</protein>
<dbReference type="RefSeq" id="WP_165238355.1">
    <property type="nucleotide sequence ID" value="NZ_CP049257.1"/>
</dbReference>
<feature type="transmembrane region" description="Helical" evidence="1">
    <location>
        <begin position="7"/>
        <end position="30"/>
    </location>
</feature>
<keyword evidence="1" id="KW-0472">Membrane</keyword>
<evidence type="ECO:0000313" key="3">
    <source>
        <dbReference type="Proteomes" id="UP000502996"/>
    </source>
</evidence>
<proteinExistence type="predicted"/>
<evidence type="ECO:0000313" key="2">
    <source>
        <dbReference type="EMBL" id="QIG45613.1"/>
    </source>
</evidence>
<keyword evidence="3" id="KW-1185">Reference proteome</keyword>
<accession>A0A6G6WKE9</accession>
<dbReference type="Proteomes" id="UP000502996">
    <property type="component" value="Chromosome"/>
</dbReference>
<reference evidence="2 3" key="1">
    <citation type="submission" date="2020-02" db="EMBL/GenBank/DDBJ databases">
        <title>Full genome sequence of Nocardioides sp. R-3366.</title>
        <authorList>
            <person name="Im W.-T."/>
        </authorList>
    </citation>
    <scope>NUCLEOTIDE SEQUENCE [LARGE SCALE GENOMIC DNA]</scope>
    <source>
        <strain evidence="2 3">R-3366</strain>
    </source>
</reference>
<keyword evidence="1" id="KW-0812">Transmembrane</keyword>
<sequence length="199" mass="20780">MTPLRRLGLPLGLVLGVVGLAVVVAFGVLLPEASGSDSDAVDLPDTLPGGWTAVDRPTGLDGDDADRQADRERAVRYVEDVYAEVYDAPVAFRAYADQDLQDFLVVTVFTGEGGAFGPPSGLADPDAQGLERATTELVREDDTVCIVNQQAVPQGQDASGPPLAVTCQLAADGHTVQLTSNGHSVDDTVALTHDVAEKI</sequence>
<organism evidence="2 3">
    <name type="scientific">Nocardioides anomalus</name>
    <dbReference type="NCBI Taxonomy" id="2712223"/>
    <lineage>
        <taxon>Bacteria</taxon>
        <taxon>Bacillati</taxon>
        <taxon>Actinomycetota</taxon>
        <taxon>Actinomycetes</taxon>
        <taxon>Propionibacteriales</taxon>
        <taxon>Nocardioidaceae</taxon>
        <taxon>Nocardioides</taxon>
    </lineage>
</organism>